<sequence length="441" mass="48320">MGSGASTPVYPHRIEPPRTFRARQVAPPLQPSYKSTFEDTIAVASQERLLQRSPRHTAAMTSLRPEYRVVARQGSLAPAAPQHNFAFLKERDDSRGVYTVKRGDELFRGNIADTKQEEGFIFQEVSEYVLQSNGLYKLADTGKLLIPKSSAIVRQADVNDHPFAPSSSDTKRMSVQSDDVLQLRNTRNNLERFSSSSSNESSQSAPKMMTHGTDTGLVLTRVKKALEATPPQFLQVPEKEAISRGTSPSPTLRSTIGTNTARAPPNTGYGERIQDRVRRRQSNSKSEKDDSGGPKYTLFHHHSSPELFRGKHKSIFSTDVSRDGSPVAGRRGAATKEQFLSPTVNQALKSLSTGSVTRVNSLQKIDSNFLSPLTGTYSRSGGNLNENSSSDKPSSDRNRVRQKSAVSTISISPSIKSSTPSIGRSAHQTPIKINAHGLVYI</sequence>
<feature type="compositionally biased region" description="Low complexity" evidence="1">
    <location>
        <begin position="407"/>
        <end position="422"/>
    </location>
</feature>
<protein>
    <submittedName>
        <fullName evidence="3">Uncharacterized protein LOC108681623</fullName>
    </submittedName>
</protein>
<dbReference type="KEGG" id="hazt:108681623"/>
<evidence type="ECO:0000313" key="2">
    <source>
        <dbReference type="Proteomes" id="UP000694843"/>
    </source>
</evidence>
<dbReference type="GeneID" id="108681623"/>
<reference evidence="3" key="1">
    <citation type="submission" date="2025-08" db="UniProtKB">
        <authorList>
            <consortium name="RefSeq"/>
        </authorList>
    </citation>
    <scope>IDENTIFICATION</scope>
    <source>
        <tissue evidence="3">Whole organism</tissue>
    </source>
</reference>
<feature type="compositionally biased region" description="Polar residues" evidence="1">
    <location>
        <begin position="370"/>
        <end position="392"/>
    </location>
</feature>
<feature type="compositionally biased region" description="Low complexity" evidence="1">
    <location>
        <begin position="194"/>
        <end position="204"/>
    </location>
</feature>
<feature type="region of interest" description="Disordered" evidence="1">
    <location>
        <begin position="317"/>
        <end position="338"/>
    </location>
</feature>
<evidence type="ECO:0000313" key="3">
    <source>
        <dbReference type="RefSeq" id="XP_018026163.1"/>
    </source>
</evidence>
<feature type="compositionally biased region" description="Polar residues" evidence="1">
    <location>
        <begin position="244"/>
        <end position="261"/>
    </location>
</feature>
<feature type="region of interest" description="Disordered" evidence="1">
    <location>
        <begin position="240"/>
        <end position="304"/>
    </location>
</feature>
<feature type="region of interest" description="Disordered" evidence="1">
    <location>
        <begin position="370"/>
        <end position="428"/>
    </location>
</feature>
<evidence type="ECO:0000256" key="1">
    <source>
        <dbReference type="SAM" id="MobiDB-lite"/>
    </source>
</evidence>
<dbReference type="RefSeq" id="XP_018026163.1">
    <property type="nucleotide sequence ID" value="XM_018170674.2"/>
</dbReference>
<accession>A0A8B7PJ14</accession>
<gene>
    <name evidence="3" type="primary">LOC108681623</name>
</gene>
<feature type="region of interest" description="Disordered" evidence="1">
    <location>
        <begin position="157"/>
        <end position="211"/>
    </location>
</feature>
<keyword evidence="2" id="KW-1185">Reference proteome</keyword>
<organism evidence="2 3">
    <name type="scientific">Hyalella azteca</name>
    <name type="common">Amphipod</name>
    <dbReference type="NCBI Taxonomy" id="294128"/>
    <lineage>
        <taxon>Eukaryota</taxon>
        <taxon>Metazoa</taxon>
        <taxon>Ecdysozoa</taxon>
        <taxon>Arthropoda</taxon>
        <taxon>Crustacea</taxon>
        <taxon>Multicrustacea</taxon>
        <taxon>Malacostraca</taxon>
        <taxon>Eumalacostraca</taxon>
        <taxon>Peracarida</taxon>
        <taxon>Amphipoda</taxon>
        <taxon>Senticaudata</taxon>
        <taxon>Talitrida</taxon>
        <taxon>Talitroidea</taxon>
        <taxon>Hyalellidae</taxon>
        <taxon>Hyalella</taxon>
    </lineage>
</organism>
<dbReference type="AlphaFoldDB" id="A0A8B7PJ14"/>
<dbReference type="Proteomes" id="UP000694843">
    <property type="component" value="Unplaced"/>
</dbReference>
<feature type="compositionally biased region" description="Polar residues" evidence="1">
    <location>
        <begin position="165"/>
        <end position="193"/>
    </location>
</feature>
<proteinExistence type="predicted"/>
<name>A0A8B7PJ14_HYAAZ</name>